<accession>A0ACD3B5W8</accession>
<proteinExistence type="predicted"/>
<name>A0ACD3B5W8_9AGAR</name>
<feature type="non-terminal residue" evidence="1">
    <location>
        <position position="257"/>
    </location>
</feature>
<dbReference type="EMBL" id="ML208286">
    <property type="protein sequence ID" value="TFK72352.1"/>
    <property type="molecule type" value="Genomic_DNA"/>
</dbReference>
<evidence type="ECO:0000313" key="1">
    <source>
        <dbReference type="EMBL" id="TFK72352.1"/>
    </source>
</evidence>
<protein>
    <submittedName>
        <fullName evidence="1">Uncharacterized protein</fullName>
    </submittedName>
</protein>
<gene>
    <name evidence="1" type="ORF">BDN72DRAFT_763508</name>
</gene>
<sequence length="257" mass="29568">MVTLFIQHVLGVGTDHLGIYGQTAAYYGTVEQQGRLTLHLHLLLWIICNLTFQEIRDKLQDKDGMFQKKLIEYLESTFVGEYSTGTQDQVLERVAQDKNDRPADSENPYKDPVETLPIPPPEKCSKQCGLCDQCQSYNTWYTYFATTTDDLISKSNVHKCGCMDNKWGKCRARFPRPIVEKTFVDPETGHLFMKKKEPWINTVTPVLTYLFRCNTDVTSLQSGTATKITVQYTTNYVTKGVLKTRTMFQTIRNMFQK</sequence>
<dbReference type="Proteomes" id="UP000308600">
    <property type="component" value="Unassembled WGS sequence"/>
</dbReference>
<reference evidence="1 2" key="1">
    <citation type="journal article" date="2019" name="Nat. Ecol. Evol.">
        <title>Megaphylogeny resolves global patterns of mushroom evolution.</title>
        <authorList>
            <person name="Varga T."/>
            <person name="Krizsan K."/>
            <person name="Foldi C."/>
            <person name="Dima B."/>
            <person name="Sanchez-Garcia M."/>
            <person name="Sanchez-Ramirez S."/>
            <person name="Szollosi G.J."/>
            <person name="Szarkandi J.G."/>
            <person name="Papp V."/>
            <person name="Albert L."/>
            <person name="Andreopoulos W."/>
            <person name="Angelini C."/>
            <person name="Antonin V."/>
            <person name="Barry K.W."/>
            <person name="Bougher N.L."/>
            <person name="Buchanan P."/>
            <person name="Buyck B."/>
            <person name="Bense V."/>
            <person name="Catcheside P."/>
            <person name="Chovatia M."/>
            <person name="Cooper J."/>
            <person name="Damon W."/>
            <person name="Desjardin D."/>
            <person name="Finy P."/>
            <person name="Geml J."/>
            <person name="Haridas S."/>
            <person name="Hughes K."/>
            <person name="Justo A."/>
            <person name="Karasinski D."/>
            <person name="Kautmanova I."/>
            <person name="Kiss B."/>
            <person name="Kocsube S."/>
            <person name="Kotiranta H."/>
            <person name="LaButti K.M."/>
            <person name="Lechner B.E."/>
            <person name="Liimatainen K."/>
            <person name="Lipzen A."/>
            <person name="Lukacs Z."/>
            <person name="Mihaltcheva S."/>
            <person name="Morgado L.N."/>
            <person name="Niskanen T."/>
            <person name="Noordeloos M.E."/>
            <person name="Ohm R.A."/>
            <person name="Ortiz-Santana B."/>
            <person name="Ovrebo C."/>
            <person name="Racz N."/>
            <person name="Riley R."/>
            <person name="Savchenko A."/>
            <person name="Shiryaev A."/>
            <person name="Soop K."/>
            <person name="Spirin V."/>
            <person name="Szebenyi C."/>
            <person name="Tomsovsky M."/>
            <person name="Tulloss R.E."/>
            <person name="Uehling J."/>
            <person name="Grigoriev I.V."/>
            <person name="Vagvolgyi C."/>
            <person name="Papp T."/>
            <person name="Martin F.M."/>
            <person name="Miettinen O."/>
            <person name="Hibbett D.S."/>
            <person name="Nagy L.G."/>
        </authorList>
    </citation>
    <scope>NUCLEOTIDE SEQUENCE [LARGE SCALE GENOMIC DNA]</scope>
    <source>
        <strain evidence="1 2">NL-1719</strain>
    </source>
</reference>
<evidence type="ECO:0000313" key="2">
    <source>
        <dbReference type="Proteomes" id="UP000308600"/>
    </source>
</evidence>
<keyword evidence="2" id="KW-1185">Reference proteome</keyword>
<organism evidence="1 2">
    <name type="scientific">Pluteus cervinus</name>
    <dbReference type="NCBI Taxonomy" id="181527"/>
    <lineage>
        <taxon>Eukaryota</taxon>
        <taxon>Fungi</taxon>
        <taxon>Dikarya</taxon>
        <taxon>Basidiomycota</taxon>
        <taxon>Agaricomycotina</taxon>
        <taxon>Agaricomycetes</taxon>
        <taxon>Agaricomycetidae</taxon>
        <taxon>Agaricales</taxon>
        <taxon>Pluteineae</taxon>
        <taxon>Pluteaceae</taxon>
        <taxon>Pluteus</taxon>
    </lineage>
</organism>